<evidence type="ECO:0000313" key="3">
    <source>
        <dbReference type="Proteomes" id="UP000322927"/>
    </source>
</evidence>
<dbReference type="AlphaFoldDB" id="A0A5P2C6Q2"/>
<dbReference type="Proteomes" id="UP000322927">
    <property type="component" value="Chromosome"/>
</dbReference>
<reference evidence="2 3" key="1">
    <citation type="submission" date="2018-05" db="EMBL/GenBank/DDBJ databases">
        <title>Streptomyces venezuelae.</title>
        <authorList>
            <person name="Kim W."/>
            <person name="Lee N."/>
            <person name="Cho B.-K."/>
        </authorList>
    </citation>
    <scope>NUCLEOTIDE SEQUENCE [LARGE SCALE GENOMIC DNA]</scope>
    <source>
        <strain evidence="2 3">ATCC 14584</strain>
    </source>
</reference>
<evidence type="ECO:0000256" key="1">
    <source>
        <dbReference type="SAM" id="MobiDB-lite"/>
    </source>
</evidence>
<feature type="region of interest" description="Disordered" evidence="1">
    <location>
        <begin position="141"/>
        <end position="173"/>
    </location>
</feature>
<evidence type="ECO:0008006" key="4">
    <source>
        <dbReference type="Google" id="ProtNLM"/>
    </source>
</evidence>
<dbReference type="OrthoDB" id="73183at2"/>
<sequence>MGKWGYGPFDNDGAADFAGDLDATPLSRRVQAIRSALASVAGDGSPHIEGGRAELAIAAAALTVRGVEGGDEFQSATWGPNGEIPPIPKELVPLALEAISRLLVTSNDLRDDWSVEEGGAEWLAMLRRLRAVLDRESAAGVPLSAPGAEGQKQGPHRARRSAHEDESIQEGLW</sequence>
<dbReference type="EMBL" id="CP029192">
    <property type="protein sequence ID" value="QES37930.1"/>
    <property type="molecule type" value="Genomic_DNA"/>
</dbReference>
<evidence type="ECO:0000313" key="2">
    <source>
        <dbReference type="EMBL" id="QES37930.1"/>
    </source>
</evidence>
<dbReference type="InterPro" id="IPR025355">
    <property type="entry name" value="DUF4259"/>
</dbReference>
<gene>
    <name evidence="2" type="ORF">DEJ48_34985</name>
</gene>
<dbReference type="RefSeq" id="WP_150220132.1">
    <property type="nucleotide sequence ID" value="NZ_CP029192.1"/>
</dbReference>
<accession>A0A5P2C6Q2</accession>
<organism evidence="2 3">
    <name type="scientific">Streptomyces venezuelae</name>
    <dbReference type="NCBI Taxonomy" id="54571"/>
    <lineage>
        <taxon>Bacteria</taxon>
        <taxon>Bacillati</taxon>
        <taxon>Actinomycetota</taxon>
        <taxon>Actinomycetes</taxon>
        <taxon>Kitasatosporales</taxon>
        <taxon>Streptomycetaceae</taxon>
        <taxon>Streptomyces</taxon>
    </lineage>
</organism>
<proteinExistence type="predicted"/>
<protein>
    <recommendedName>
        <fullName evidence="4">DUF4259 domain-containing protein</fullName>
    </recommendedName>
</protein>
<dbReference type="Pfam" id="PF14078">
    <property type="entry name" value="DUF4259"/>
    <property type="match status" value="1"/>
</dbReference>
<name>A0A5P2C6Q2_STRVZ</name>